<evidence type="ECO:0000313" key="2">
    <source>
        <dbReference type="EMBL" id="MCK8786711.1"/>
    </source>
</evidence>
<dbReference type="Proteomes" id="UP001139516">
    <property type="component" value="Unassembled WGS sequence"/>
</dbReference>
<dbReference type="RefSeq" id="WP_248668826.1">
    <property type="nucleotide sequence ID" value="NZ_JALPRX010000094.1"/>
</dbReference>
<feature type="signal peptide" evidence="1">
    <location>
        <begin position="1"/>
        <end position="32"/>
    </location>
</feature>
<dbReference type="EMBL" id="JALPRX010000094">
    <property type="protein sequence ID" value="MCK8786711.1"/>
    <property type="molecule type" value="Genomic_DNA"/>
</dbReference>
<keyword evidence="3" id="KW-1185">Reference proteome</keyword>
<gene>
    <name evidence="2" type="ORF">M0638_20265</name>
</gene>
<comment type="caution">
    <text evidence="2">The sequence shown here is derived from an EMBL/GenBank/DDBJ whole genome shotgun (WGS) entry which is preliminary data.</text>
</comment>
<reference evidence="2" key="1">
    <citation type="submission" date="2022-04" db="EMBL/GenBank/DDBJ databases">
        <title>Roseomonas acroporae sp. nov., isolated from coral Acropora digitifera.</title>
        <authorList>
            <person name="Sun H."/>
        </authorList>
    </citation>
    <scope>NUCLEOTIDE SEQUENCE</scope>
    <source>
        <strain evidence="2">NAR14</strain>
    </source>
</reference>
<proteinExistence type="predicted"/>
<sequence>MKKSGTVRAPSPLPTSRRAALAALATLPLALAACQEPGGTHLMGIGDPIRGAAISAPQTFGNMSRFNGRPAEAAEAAAQLEFLASAMPAHPRYQTSVQPTVFMQLTRARAEMRDAIGIRADAPADPVIAALRTAAAALRDGNLQRARVALTTSDFLNPPDVTLQRLGSLPRLPRSAEAAGGVAIAIQNLGIRNRGM</sequence>
<accession>A0A9X1YAT9</accession>
<name>A0A9X1YAT9_9PROT</name>
<evidence type="ECO:0000256" key="1">
    <source>
        <dbReference type="SAM" id="SignalP"/>
    </source>
</evidence>
<dbReference type="PROSITE" id="PS51257">
    <property type="entry name" value="PROKAR_LIPOPROTEIN"/>
    <property type="match status" value="1"/>
</dbReference>
<feature type="chain" id="PRO_5040787444" evidence="1">
    <location>
        <begin position="33"/>
        <end position="196"/>
    </location>
</feature>
<evidence type="ECO:0000313" key="3">
    <source>
        <dbReference type="Proteomes" id="UP001139516"/>
    </source>
</evidence>
<protein>
    <submittedName>
        <fullName evidence="2">Uncharacterized protein</fullName>
    </submittedName>
</protein>
<dbReference type="AlphaFoldDB" id="A0A9X1YAT9"/>
<organism evidence="2 3">
    <name type="scientific">Roseomonas acroporae</name>
    <dbReference type="NCBI Taxonomy" id="2937791"/>
    <lineage>
        <taxon>Bacteria</taxon>
        <taxon>Pseudomonadati</taxon>
        <taxon>Pseudomonadota</taxon>
        <taxon>Alphaproteobacteria</taxon>
        <taxon>Acetobacterales</taxon>
        <taxon>Roseomonadaceae</taxon>
        <taxon>Roseomonas</taxon>
    </lineage>
</organism>
<keyword evidence="1" id="KW-0732">Signal</keyword>